<dbReference type="EC" id="5.1.1.-" evidence="7"/>
<feature type="domain" description="Mandelate racemase/muconate lactonizing enzyme C-terminal" evidence="8">
    <location>
        <begin position="139"/>
        <end position="237"/>
    </location>
</feature>
<protein>
    <recommendedName>
        <fullName evidence="7">Dipeptide epimerase</fullName>
        <ecNumber evidence="7">5.1.1.-</ecNumber>
    </recommendedName>
</protein>
<evidence type="ECO:0000313" key="9">
    <source>
        <dbReference type="EMBL" id="CCW36181.1"/>
    </source>
</evidence>
<evidence type="ECO:0000256" key="3">
    <source>
        <dbReference type="ARBA" id="ARBA00022842"/>
    </source>
</evidence>
<accession>S0EZY6</accession>
<evidence type="ECO:0000256" key="1">
    <source>
        <dbReference type="ARBA" id="ARBA00008031"/>
    </source>
</evidence>
<dbReference type="eggNOG" id="COG4948">
    <property type="taxonomic scope" value="Bacteria"/>
</dbReference>
<dbReference type="GO" id="GO:0046872">
    <property type="term" value="F:metal ion binding"/>
    <property type="evidence" value="ECO:0007669"/>
    <property type="project" value="UniProtKB-KW"/>
</dbReference>
<dbReference type="HOGENOM" id="CLU_030273_4_0_0"/>
<dbReference type="SUPFAM" id="SSF54826">
    <property type="entry name" value="Enolase N-terminal domain-like"/>
    <property type="match status" value="1"/>
</dbReference>
<evidence type="ECO:0000256" key="5">
    <source>
        <dbReference type="PIRSR" id="PIRSR634603-1"/>
    </source>
</evidence>
<evidence type="ECO:0000259" key="8">
    <source>
        <dbReference type="SMART" id="SM00922"/>
    </source>
</evidence>
<evidence type="ECO:0000256" key="4">
    <source>
        <dbReference type="ARBA" id="ARBA00023235"/>
    </source>
</evidence>
<dbReference type="GO" id="GO:0016855">
    <property type="term" value="F:racemase and epimerase activity, acting on amino acids and derivatives"/>
    <property type="evidence" value="ECO:0007669"/>
    <property type="project" value="UniProtKB-UniRule"/>
</dbReference>
<evidence type="ECO:0000256" key="6">
    <source>
        <dbReference type="PIRSR" id="PIRSR634603-3"/>
    </source>
</evidence>
<gene>
    <name evidence="9" type="ORF">CCALI_02377</name>
</gene>
<dbReference type="AlphaFoldDB" id="S0EZY6"/>
<dbReference type="InterPro" id="IPR036849">
    <property type="entry name" value="Enolase-like_C_sf"/>
</dbReference>
<dbReference type="InParanoid" id="S0EZY6"/>
<feature type="active site" description="Proton acceptor; specific for (S)-substrate epimerization" evidence="5">
    <location>
        <position position="264"/>
    </location>
</feature>
<dbReference type="InterPro" id="IPR034603">
    <property type="entry name" value="Dipeptide_epimerase"/>
</dbReference>
<dbReference type="PATRIC" id="fig|1303518.3.peg.2472"/>
<feature type="binding site" evidence="6">
    <location>
        <position position="188"/>
    </location>
    <ligand>
        <name>Mg(2+)</name>
        <dbReference type="ChEBI" id="CHEBI:18420"/>
    </ligand>
</feature>
<dbReference type="SUPFAM" id="SSF51604">
    <property type="entry name" value="Enolase C-terminal domain-like"/>
    <property type="match status" value="1"/>
</dbReference>
<feature type="binding site" evidence="6">
    <location>
        <position position="216"/>
    </location>
    <ligand>
        <name>Mg(2+)</name>
        <dbReference type="ChEBI" id="CHEBI:18420"/>
    </ligand>
</feature>
<name>S0EZY6_CHTCT</name>
<dbReference type="Gene3D" id="3.20.20.120">
    <property type="entry name" value="Enolase-like C-terminal domain"/>
    <property type="match status" value="1"/>
</dbReference>
<keyword evidence="2 6" id="KW-0479">Metal-binding</keyword>
<dbReference type="EMBL" id="HF951689">
    <property type="protein sequence ID" value="CCW36181.1"/>
    <property type="molecule type" value="Genomic_DNA"/>
</dbReference>
<feature type="binding site" evidence="6">
    <location>
        <position position="241"/>
    </location>
    <ligand>
        <name>Mg(2+)</name>
        <dbReference type="ChEBI" id="CHEBI:18420"/>
    </ligand>
</feature>
<feature type="active site" description="Proton acceptor; specific for (R)-substrate epimerization" evidence="5">
    <location>
        <position position="160"/>
    </location>
</feature>
<reference evidence="10" key="1">
    <citation type="submission" date="2013-03" db="EMBL/GenBank/DDBJ databases">
        <title>Genome sequence of Chthonomonas calidirosea, the first sequenced genome from the Armatimonadetes phylum (formally candidate division OP10).</title>
        <authorList>
            <person name="Lee K.C.Y."/>
            <person name="Morgan X.C."/>
            <person name="Dunfield P.F."/>
            <person name="Tamas I."/>
            <person name="Houghton K.M."/>
            <person name="Vyssotski M."/>
            <person name="Ryan J.L.J."/>
            <person name="Lagutin K."/>
            <person name="McDonald I.R."/>
            <person name="Stott M.B."/>
        </authorList>
    </citation>
    <scope>NUCLEOTIDE SEQUENCE [LARGE SCALE GENOMIC DNA]</scope>
    <source>
        <strain evidence="10">DSM 23976 / ICMP 18418 / T49</strain>
    </source>
</reference>
<dbReference type="SMART" id="SM00922">
    <property type="entry name" value="MR_MLE"/>
    <property type="match status" value="1"/>
</dbReference>
<dbReference type="RefSeq" id="WP_016483698.1">
    <property type="nucleotide sequence ID" value="NC_021487.1"/>
</dbReference>
<comment type="cofactor">
    <cofactor evidence="6 7">
        <name>Mg(2+)</name>
        <dbReference type="ChEBI" id="CHEBI:18420"/>
    </cofactor>
    <text evidence="6 7">Binds 1 Mg(2+) ion per subunit.</text>
</comment>
<dbReference type="Proteomes" id="UP000014227">
    <property type="component" value="Chromosome I"/>
</dbReference>
<proteinExistence type="inferred from homology"/>
<evidence type="ECO:0000256" key="2">
    <source>
        <dbReference type="ARBA" id="ARBA00022723"/>
    </source>
</evidence>
<dbReference type="Pfam" id="PF13378">
    <property type="entry name" value="MR_MLE_C"/>
    <property type="match status" value="1"/>
</dbReference>
<dbReference type="SFLD" id="SFLDG00180">
    <property type="entry name" value="muconate_cycloisomerase"/>
    <property type="match status" value="1"/>
</dbReference>
<dbReference type="InterPro" id="IPR013342">
    <property type="entry name" value="Mandelate_racemase_C"/>
</dbReference>
<comment type="similarity">
    <text evidence="1 7">Belongs to the mandelate racemase/muconate lactonizing enzyme family.</text>
</comment>
<dbReference type="PANTHER" id="PTHR48073:SF2">
    <property type="entry name" value="O-SUCCINYLBENZOATE SYNTHASE"/>
    <property type="match status" value="1"/>
</dbReference>
<dbReference type="Gene3D" id="3.30.390.10">
    <property type="entry name" value="Enolase-like, N-terminal domain"/>
    <property type="match status" value="1"/>
</dbReference>
<keyword evidence="4 7" id="KW-0413">Isomerase</keyword>
<dbReference type="InterPro" id="IPR013341">
    <property type="entry name" value="Mandelate_racemase_N_dom"/>
</dbReference>
<sequence length="355" mass="38456">MPRIRAIEAQPFETPLHGVFVTSRGSSDKARGVAVLLQLDDGRTVRGESVPASYVTGETRETVLETVQQVGPTLIGMDVSDYAGPIAHIERLAPHQPSARCGMEMAIFLAWSLVHGMSLRRLWGGASSQCETDITIPLVPEAGALAAQAWQRGIRFLKVKVGQSDQEGDLQRVREVHRAAPEALLRLDANQGFLPDEALRFVDTLLNESIPIQLLEQPVAKEDIAGLCYVAQRCPVPVFADESCRTRQEGLRLADTPVHGFNLKINKCGIQGTLDLIAIGRAAGKRLMLGCMLETSHSIAVSAAIACGTGAFEFLDLDGHLLLKEPQKSAAFYAEGGKIQLMDNGATPLFEGERR</sequence>
<evidence type="ECO:0000256" key="7">
    <source>
        <dbReference type="RuleBase" id="RU366006"/>
    </source>
</evidence>
<dbReference type="PANTHER" id="PTHR48073">
    <property type="entry name" value="O-SUCCINYLBENZOATE SYNTHASE-RELATED"/>
    <property type="match status" value="1"/>
</dbReference>
<keyword evidence="10" id="KW-1185">Reference proteome</keyword>
<organism evidence="9 10">
    <name type="scientific">Chthonomonas calidirosea (strain DSM 23976 / ICMP 18418 / T49)</name>
    <dbReference type="NCBI Taxonomy" id="1303518"/>
    <lineage>
        <taxon>Bacteria</taxon>
        <taxon>Bacillati</taxon>
        <taxon>Armatimonadota</taxon>
        <taxon>Chthonomonadia</taxon>
        <taxon>Chthonomonadales</taxon>
        <taxon>Chthonomonadaceae</taxon>
        <taxon>Chthonomonas</taxon>
    </lineage>
</organism>
<evidence type="ECO:0000313" key="10">
    <source>
        <dbReference type="Proteomes" id="UP000014227"/>
    </source>
</evidence>
<keyword evidence="3 6" id="KW-0460">Magnesium</keyword>
<dbReference type="STRING" id="454171.CP488_01716"/>
<dbReference type="KEGG" id="ccz:CCALI_02377"/>
<dbReference type="InterPro" id="IPR029065">
    <property type="entry name" value="Enolase_C-like"/>
</dbReference>
<dbReference type="Pfam" id="PF02746">
    <property type="entry name" value="MR_MLE_N"/>
    <property type="match status" value="1"/>
</dbReference>
<dbReference type="FunCoup" id="S0EZY6">
    <property type="interactions" value="118"/>
</dbReference>
<dbReference type="CDD" id="cd03319">
    <property type="entry name" value="L-Ala-DL-Glu_epimerase"/>
    <property type="match status" value="1"/>
</dbReference>
<dbReference type="SFLD" id="SFLDS00001">
    <property type="entry name" value="Enolase"/>
    <property type="match status" value="1"/>
</dbReference>
<dbReference type="InterPro" id="IPR029017">
    <property type="entry name" value="Enolase-like_N"/>
</dbReference>